<proteinExistence type="inferred from homology"/>
<dbReference type="PANTHER" id="PTHR46268">
    <property type="entry name" value="STRESS RESPONSE PROTEIN NHAX"/>
    <property type="match status" value="1"/>
</dbReference>
<dbReference type="GO" id="GO:0005524">
    <property type="term" value="F:ATP binding"/>
    <property type="evidence" value="ECO:0007669"/>
    <property type="project" value="UniProtKB-KW"/>
</dbReference>
<dbReference type="PRINTS" id="PR01438">
    <property type="entry name" value="UNVRSLSTRESS"/>
</dbReference>
<dbReference type="Proteomes" id="UP000024284">
    <property type="component" value="Unassembled WGS sequence"/>
</dbReference>
<evidence type="ECO:0000313" key="6">
    <source>
        <dbReference type="Proteomes" id="UP000024284"/>
    </source>
</evidence>
<dbReference type="InterPro" id="IPR006016">
    <property type="entry name" value="UspA"/>
</dbReference>
<dbReference type="PATRIC" id="fig|1219045.3.peg.2299"/>
<sequence>MKQILVATDFSTRSDRALRRAVLTARQVRAELTLVHVVDDDQPNYLIERQKTAAAEILQQTVSTLADVDQIRAEWLITTGDAFTGILQVAEEADPALIIVGPHRRQFLDTFVGTTAERTIRRSRHPILMANAVPSGPYRRSLVAVDFDEASEVAINATSELDIATAGDIIALHLFDAPAIGMMKRAMEVQDAIDHYVSQQEDRARSELTSFLAKCRLDCAQLMLSPLKGSASAAISACAIEQEADLIVLGTNQRKGLERFLLGSVAQGVLLDATQDVLIVPVIAADDLTINS</sequence>
<evidence type="ECO:0000313" key="5">
    <source>
        <dbReference type="EMBL" id="KFG89969.1"/>
    </source>
</evidence>
<keyword evidence="3" id="KW-0067">ATP-binding</keyword>
<gene>
    <name evidence="5" type="ORF">BV98_002265</name>
</gene>
<evidence type="ECO:0000259" key="4">
    <source>
        <dbReference type="Pfam" id="PF00582"/>
    </source>
</evidence>
<protein>
    <submittedName>
        <fullName evidence="5">UspA</fullName>
    </submittedName>
</protein>
<accession>A0A086P9A1</accession>
<dbReference type="OrthoDB" id="5564966at2"/>
<dbReference type="RefSeq" id="WP_037466082.1">
    <property type="nucleotide sequence ID" value="NZ_BCZD01000035.1"/>
</dbReference>
<evidence type="ECO:0000256" key="1">
    <source>
        <dbReference type="ARBA" id="ARBA00008791"/>
    </source>
</evidence>
<keyword evidence="6" id="KW-1185">Reference proteome</keyword>
<dbReference type="EMBL" id="JFZA02000018">
    <property type="protein sequence ID" value="KFG89969.1"/>
    <property type="molecule type" value="Genomic_DNA"/>
</dbReference>
<dbReference type="eggNOG" id="COG0589">
    <property type="taxonomic scope" value="Bacteria"/>
</dbReference>
<reference evidence="5" key="1">
    <citation type="submission" date="2014-08" db="EMBL/GenBank/DDBJ databases">
        <title>Draft genome sequences of Sphingobium herbicidovorans.</title>
        <authorList>
            <person name="Gan H.M."/>
            <person name="Gan H.Y."/>
            <person name="Savka M.A."/>
        </authorList>
    </citation>
    <scope>NUCLEOTIDE SEQUENCE [LARGE SCALE GENOMIC DNA]</scope>
    <source>
        <strain evidence="5">NBRC 16415</strain>
    </source>
</reference>
<dbReference type="CDD" id="cd00293">
    <property type="entry name" value="USP-like"/>
    <property type="match status" value="2"/>
</dbReference>
<comment type="caution">
    <text evidence="5">The sequence shown here is derived from an EMBL/GenBank/DDBJ whole genome shotgun (WGS) entry which is preliminary data.</text>
</comment>
<feature type="domain" description="UspA" evidence="4">
    <location>
        <begin position="138"/>
        <end position="281"/>
    </location>
</feature>
<dbReference type="InterPro" id="IPR014729">
    <property type="entry name" value="Rossmann-like_a/b/a_fold"/>
</dbReference>
<dbReference type="PANTHER" id="PTHR46268:SF27">
    <property type="entry name" value="UNIVERSAL STRESS PROTEIN RV2623"/>
    <property type="match status" value="1"/>
</dbReference>
<dbReference type="Gene3D" id="3.40.50.620">
    <property type="entry name" value="HUPs"/>
    <property type="match status" value="2"/>
</dbReference>
<dbReference type="SUPFAM" id="SSF52402">
    <property type="entry name" value="Adenine nucleotide alpha hydrolases-like"/>
    <property type="match status" value="2"/>
</dbReference>
<dbReference type="InterPro" id="IPR006015">
    <property type="entry name" value="Universal_stress_UspA"/>
</dbReference>
<dbReference type="Pfam" id="PF00582">
    <property type="entry name" value="Usp"/>
    <property type="match status" value="2"/>
</dbReference>
<dbReference type="AlphaFoldDB" id="A0A086P9A1"/>
<organism evidence="5 6">
    <name type="scientific">Sphingobium herbicidovorans (strain ATCC 700291 / DSM 11019 / CCUG 56400 / KCTC 2939 / LMG 18315 / NBRC 16415 / MH)</name>
    <name type="common">Sphingomonas herbicidovorans</name>
    <dbReference type="NCBI Taxonomy" id="1219045"/>
    <lineage>
        <taxon>Bacteria</taxon>
        <taxon>Pseudomonadati</taxon>
        <taxon>Pseudomonadota</taxon>
        <taxon>Alphaproteobacteria</taxon>
        <taxon>Sphingomonadales</taxon>
        <taxon>Sphingomonadaceae</taxon>
        <taxon>Sphingobium</taxon>
    </lineage>
</organism>
<dbReference type="STRING" id="76947.GCA_002080435_04190"/>
<evidence type="ECO:0000256" key="3">
    <source>
        <dbReference type="ARBA" id="ARBA00022840"/>
    </source>
</evidence>
<comment type="similarity">
    <text evidence="1">Belongs to the universal stress protein A family.</text>
</comment>
<keyword evidence="2" id="KW-0547">Nucleotide-binding</keyword>
<feature type="domain" description="UspA" evidence="4">
    <location>
        <begin position="1"/>
        <end position="129"/>
    </location>
</feature>
<name>A0A086P9A1_SPHHM</name>
<evidence type="ECO:0000256" key="2">
    <source>
        <dbReference type="ARBA" id="ARBA00022741"/>
    </source>
</evidence>